<evidence type="ECO:0000313" key="2">
    <source>
        <dbReference type="EMBL" id="ADU47427.1"/>
    </source>
</evidence>
<dbReference type="EMBL" id="CP002343">
    <property type="protein sequence ID" value="ADU47427.1"/>
    <property type="molecule type" value="Genomic_DNA"/>
</dbReference>
<name>E6SC83_INTC7</name>
<gene>
    <name evidence="2" type="ordered locus">Intca_0900</name>
</gene>
<reference evidence="2 3" key="1">
    <citation type="journal article" date="2010" name="Stand. Genomic Sci.">
        <title>Complete genome sequence of Intrasporangium calvum type strain (7 KIP).</title>
        <authorList>
            <person name="Del Rio T.G."/>
            <person name="Chertkov O."/>
            <person name="Yasawong M."/>
            <person name="Lucas S."/>
            <person name="Deshpande S."/>
            <person name="Cheng J.F."/>
            <person name="Detter C."/>
            <person name="Tapia R."/>
            <person name="Han C."/>
            <person name="Goodwin L."/>
            <person name="Pitluck S."/>
            <person name="Liolios K."/>
            <person name="Ivanova N."/>
            <person name="Mavromatis K."/>
            <person name="Pati A."/>
            <person name="Chen A."/>
            <person name="Palaniappan K."/>
            <person name="Land M."/>
            <person name="Hauser L."/>
            <person name="Chang Y.J."/>
            <person name="Jeffries C.D."/>
            <person name="Rohde M."/>
            <person name="Pukall R."/>
            <person name="Sikorski J."/>
            <person name="Goker M."/>
            <person name="Woyke T."/>
            <person name="Bristow J."/>
            <person name="Eisen J.A."/>
            <person name="Markowitz V."/>
            <person name="Hugenholtz P."/>
            <person name="Kyrpides N.C."/>
            <person name="Klenk H.P."/>
            <person name="Lapidus A."/>
        </authorList>
    </citation>
    <scope>NUCLEOTIDE SEQUENCE [LARGE SCALE GENOMIC DNA]</scope>
    <source>
        <strain evidence="3">ATCC 23552 / DSM 43043 / JCM 3097 / NBRC 12989 / 7 KIP</strain>
    </source>
</reference>
<evidence type="ECO:0000256" key="1">
    <source>
        <dbReference type="SAM" id="MobiDB-lite"/>
    </source>
</evidence>
<dbReference type="Proteomes" id="UP000008914">
    <property type="component" value="Chromosome"/>
</dbReference>
<dbReference type="HOGENOM" id="CLU_3026183_0_0_11"/>
<dbReference type="AlphaFoldDB" id="E6SC83"/>
<keyword evidence="3" id="KW-1185">Reference proteome</keyword>
<accession>E6SC83</accession>
<proteinExistence type="predicted"/>
<dbReference type="RefSeq" id="WP_013491745.1">
    <property type="nucleotide sequence ID" value="NC_014830.1"/>
</dbReference>
<organism evidence="2 3">
    <name type="scientific">Intrasporangium calvum (strain ATCC 23552 / DSM 43043 / JCM 3097 / NBRC 12989 / NCIMB 10167 / NRRL B-3866 / 7 KIP)</name>
    <dbReference type="NCBI Taxonomy" id="710696"/>
    <lineage>
        <taxon>Bacteria</taxon>
        <taxon>Bacillati</taxon>
        <taxon>Actinomycetota</taxon>
        <taxon>Actinomycetes</taxon>
        <taxon>Micrococcales</taxon>
        <taxon>Intrasporangiaceae</taxon>
        <taxon>Intrasporangium</taxon>
    </lineage>
</organism>
<dbReference type="KEGG" id="ica:Intca_0900"/>
<evidence type="ECO:0000313" key="3">
    <source>
        <dbReference type="Proteomes" id="UP000008914"/>
    </source>
</evidence>
<dbReference type="STRING" id="710696.Intca_0900"/>
<sequence length="55" mass="5959">MSTTSPQYAAEHRGRAGAVPVRTRQRWPGLSDVSVRARAGFTACGLYLGDPPAWE</sequence>
<protein>
    <submittedName>
        <fullName evidence="2">Uncharacterized protein</fullName>
    </submittedName>
</protein>
<feature type="region of interest" description="Disordered" evidence="1">
    <location>
        <begin position="1"/>
        <end position="23"/>
    </location>
</feature>